<organism evidence="3">
    <name type="scientific">Tanacetum cinerariifolium</name>
    <name type="common">Dalmatian daisy</name>
    <name type="synonym">Chrysanthemum cinerariifolium</name>
    <dbReference type="NCBI Taxonomy" id="118510"/>
    <lineage>
        <taxon>Eukaryota</taxon>
        <taxon>Viridiplantae</taxon>
        <taxon>Streptophyta</taxon>
        <taxon>Embryophyta</taxon>
        <taxon>Tracheophyta</taxon>
        <taxon>Spermatophyta</taxon>
        <taxon>Magnoliopsida</taxon>
        <taxon>eudicotyledons</taxon>
        <taxon>Gunneridae</taxon>
        <taxon>Pentapetalae</taxon>
        <taxon>asterids</taxon>
        <taxon>campanulids</taxon>
        <taxon>Asterales</taxon>
        <taxon>Asteraceae</taxon>
        <taxon>Asteroideae</taxon>
        <taxon>Anthemideae</taxon>
        <taxon>Anthemidinae</taxon>
        <taxon>Tanacetum</taxon>
    </lineage>
</organism>
<dbReference type="Pfam" id="PF07727">
    <property type="entry name" value="RVT_2"/>
    <property type="match status" value="1"/>
</dbReference>
<evidence type="ECO:0000259" key="2">
    <source>
        <dbReference type="Pfam" id="PF07727"/>
    </source>
</evidence>
<gene>
    <name evidence="3" type="ORF">Tci_049834</name>
</gene>
<proteinExistence type="predicted"/>
<comment type="caution">
    <text evidence="3">The sequence shown here is derived from an EMBL/GenBank/DDBJ whole genome shotgun (WGS) entry which is preliminary data.</text>
</comment>
<dbReference type="EMBL" id="BKCJ010007557">
    <property type="protein sequence ID" value="GEU77856.1"/>
    <property type="molecule type" value="Genomic_DNA"/>
</dbReference>
<dbReference type="PANTHER" id="PTHR11439:SF463">
    <property type="entry name" value="REVERSE TRANSCRIPTASE TY1_COPIA-TYPE DOMAIN-CONTAINING PROTEIN"/>
    <property type="match status" value="1"/>
</dbReference>
<name>A0A6L2MV26_TANCI</name>
<feature type="region of interest" description="Disordered" evidence="1">
    <location>
        <begin position="53"/>
        <end position="83"/>
    </location>
</feature>
<evidence type="ECO:0000313" key="3">
    <source>
        <dbReference type="EMBL" id="GEU77856.1"/>
    </source>
</evidence>
<protein>
    <submittedName>
        <fullName evidence="3">Retrovirus-related Pol polyprotein from transposon TNT 1-94</fullName>
    </submittedName>
</protein>
<feature type="compositionally biased region" description="Polar residues" evidence="1">
    <location>
        <begin position="55"/>
        <end position="75"/>
    </location>
</feature>
<sequence>MKGSGEFAQGLNKMNDLDVGSGLLIKLAQEAQATWKVDYIYACSAHIIAPKPAVSTGTPSSTTVDQDEPSTSTSRTNHETPSPVIPLGIEEDDHDIEVAHIDNNPYKEVIDYEESFAPVARLKAIRIFIAFSAHMNTIVYQMDVKTTFLNGIPRKEVYVSQPDEFVDPENHKHVYKLKKALYGLKQAPRAWYDLLSSFLLSQKFSKGIIDPTLFIMREGKDILLISQSPKDIFLNQSKYALESLKKYGMETCDPVDTPMVEKSKLDEDPQGKVVDPTRYCGMIGTLMYLTSSRPDLVFVVCMYARITNPQETQQVVARDEKWVSSAERVKISSTNLRLETIVQQKEETFQVIIDVIKNSTCFKAFTISAEVPEIFMQHFWYTIKKVQCTNSYEFLLANKKYRVDAEVFQKILDICSRVEGEEFTEVQDDDATLTFLVELGYKAVKKLKILRPAELQRIAKVDSSYMRKVFGV</sequence>
<dbReference type="InterPro" id="IPR013103">
    <property type="entry name" value="RVT_2"/>
</dbReference>
<dbReference type="AlphaFoldDB" id="A0A6L2MV26"/>
<evidence type="ECO:0000256" key="1">
    <source>
        <dbReference type="SAM" id="MobiDB-lite"/>
    </source>
</evidence>
<reference evidence="3" key="1">
    <citation type="journal article" date="2019" name="Sci. Rep.">
        <title>Draft genome of Tanacetum cinerariifolium, the natural source of mosquito coil.</title>
        <authorList>
            <person name="Yamashiro T."/>
            <person name="Shiraishi A."/>
            <person name="Satake H."/>
            <person name="Nakayama K."/>
        </authorList>
    </citation>
    <scope>NUCLEOTIDE SEQUENCE</scope>
</reference>
<dbReference type="PANTHER" id="PTHR11439">
    <property type="entry name" value="GAG-POL-RELATED RETROTRANSPOSON"/>
    <property type="match status" value="1"/>
</dbReference>
<accession>A0A6L2MV26</accession>
<feature type="domain" description="Reverse transcriptase Ty1/copia-type" evidence="2">
    <location>
        <begin position="110"/>
        <end position="239"/>
    </location>
</feature>